<dbReference type="PANTHER" id="PTHR11727:SF7">
    <property type="entry name" value="DIMETHYLADENOSINE TRANSFERASE-RELATED"/>
    <property type="match status" value="1"/>
</dbReference>
<comment type="catalytic activity">
    <reaction evidence="7">
        <text>adenosine(1518)/adenosine(1519) in 16S rRNA + 4 S-adenosyl-L-methionine = N(6)-dimethyladenosine(1518)/N(6)-dimethyladenosine(1519) in 16S rRNA + 4 S-adenosyl-L-homocysteine + 4 H(+)</text>
        <dbReference type="Rhea" id="RHEA:19609"/>
        <dbReference type="Rhea" id="RHEA-COMP:10232"/>
        <dbReference type="Rhea" id="RHEA-COMP:10233"/>
        <dbReference type="ChEBI" id="CHEBI:15378"/>
        <dbReference type="ChEBI" id="CHEBI:57856"/>
        <dbReference type="ChEBI" id="CHEBI:59789"/>
        <dbReference type="ChEBI" id="CHEBI:74411"/>
        <dbReference type="ChEBI" id="CHEBI:74493"/>
        <dbReference type="EC" id="2.1.1.182"/>
    </reaction>
</comment>
<dbReference type="EMBL" id="JAPJZI010000001">
    <property type="protein sequence ID" value="MDA5399198.1"/>
    <property type="molecule type" value="Genomic_DNA"/>
</dbReference>
<dbReference type="RefSeq" id="WP_267990644.1">
    <property type="nucleotide sequence ID" value="NZ_JAPJZI010000001.1"/>
</dbReference>
<gene>
    <name evidence="7 10" type="primary">rsmA</name>
    <name evidence="7" type="synonym">ksgA</name>
    <name evidence="10" type="ORF">OQ273_11490</name>
</gene>
<feature type="binding site" evidence="7 8">
    <location>
        <position position="55"/>
    </location>
    <ligand>
        <name>S-adenosyl-L-methionine</name>
        <dbReference type="ChEBI" id="CHEBI:59789"/>
    </ligand>
</feature>
<keyword evidence="11" id="KW-1185">Reference proteome</keyword>
<accession>A0A9X3UIC8</accession>
<dbReference type="GO" id="GO:0003723">
    <property type="term" value="F:RNA binding"/>
    <property type="evidence" value="ECO:0007669"/>
    <property type="project" value="UniProtKB-UniRule"/>
</dbReference>
<keyword evidence="1 7" id="KW-0963">Cytoplasm</keyword>
<dbReference type="SMART" id="SM00650">
    <property type="entry name" value="rADc"/>
    <property type="match status" value="1"/>
</dbReference>
<comment type="function">
    <text evidence="7">Specifically dimethylates two adjacent adenosines (A1518 and A1519) in the loop of a conserved hairpin near the 3'-end of 16S rRNA in the 30S particle. May play a critical role in biogenesis of 30S subunits.</text>
</comment>
<dbReference type="FunFam" id="1.10.8.100:FF:000001">
    <property type="entry name" value="Ribosomal RNA small subunit methyltransferase A"/>
    <property type="match status" value="1"/>
</dbReference>
<dbReference type="EC" id="2.1.1.182" evidence="7"/>
<dbReference type="Gene3D" id="3.40.50.150">
    <property type="entry name" value="Vaccinia Virus protein VP39"/>
    <property type="match status" value="1"/>
</dbReference>
<evidence type="ECO:0000313" key="10">
    <source>
        <dbReference type="EMBL" id="MDA5399198.1"/>
    </source>
</evidence>
<keyword evidence="5 7" id="KW-0949">S-adenosyl-L-methionine</keyword>
<dbReference type="GO" id="GO:0052908">
    <property type="term" value="F:16S rRNA (adenine(1518)-N(6)/adenine(1519)-N(6))-dimethyltransferase activity"/>
    <property type="evidence" value="ECO:0007669"/>
    <property type="project" value="UniProtKB-EC"/>
</dbReference>
<keyword evidence="3 7" id="KW-0489">Methyltransferase</keyword>
<dbReference type="NCBIfam" id="TIGR00755">
    <property type="entry name" value="ksgA"/>
    <property type="match status" value="1"/>
</dbReference>
<comment type="similarity">
    <text evidence="7">Belongs to the class I-like SAM-binding methyltransferase superfamily. rRNA adenine N(6)-methyltransferase family. RsmA subfamily.</text>
</comment>
<dbReference type="GO" id="GO:0005829">
    <property type="term" value="C:cytosol"/>
    <property type="evidence" value="ECO:0007669"/>
    <property type="project" value="TreeGrafter"/>
</dbReference>
<dbReference type="InterPro" id="IPR011530">
    <property type="entry name" value="rRNA_adenine_dimethylase"/>
</dbReference>
<keyword evidence="2 7" id="KW-0698">rRNA processing</keyword>
<evidence type="ECO:0000256" key="5">
    <source>
        <dbReference type="ARBA" id="ARBA00022691"/>
    </source>
</evidence>
<dbReference type="Pfam" id="PF00398">
    <property type="entry name" value="RrnaAD"/>
    <property type="match status" value="1"/>
</dbReference>
<feature type="binding site" evidence="7 8">
    <location>
        <position position="30"/>
    </location>
    <ligand>
        <name>S-adenosyl-L-methionine</name>
        <dbReference type="ChEBI" id="CHEBI:59789"/>
    </ligand>
</feature>
<evidence type="ECO:0000256" key="2">
    <source>
        <dbReference type="ARBA" id="ARBA00022552"/>
    </source>
</evidence>
<feature type="binding site" evidence="7 8">
    <location>
        <position position="103"/>
    </location>
    <ligand>
        <name>S-adenosyl-L-methionine</name>
        <dbReference type="ChEBI" id="CHEBI:59789"/>
    </ligand>
</feature>
<feature type="binding site" evidence="7 8">
    <location>
        <position position="28"/>
    </location>
    <ligand>
        <name>S-adenosyl-L-methionine</name>
        <dbReference type="ChEBI" id="CHEBI:59789"/>
    </ligand>
</feature>
<keyword evidence="4 7" id="KW-0808">Transferase</keyword>
<feature type="binding site" evidence="7 8">
    <location>
        <position position="123"/>
    </location>
    <ligand>
        <name>S-adenosyl-L-methionine</name>
        <dbReference type="ChEBI" id="CHEBI:59789"/>
    </ligand>
</feature>
<dbReference type="PANTHER" id="PTHR11727">
    <property type="entry name" value="DIMETHYLADENOSINE TRANSFERASE"/>
    <property type="match status" value="1"/>
</dbReference>
<dbReference type="AlphaFoldDB" id="A0A9X3UIC8"/>
<name>A0A9X3UIC8_9HYPH</name>
<sequence length="278" mass="30253">MTAIDGLPPLRDVIKRFGLDARKSLGQNFLLDLNLTQKIARAAGDLEGATILEVGPGPGGLTRALLANGVRKVIVIERDQRCIPALKEIEEHYHDRLDIVEADALETDFAALAGKETVKVVSNLPYNIGTPLLVGWLLSEPWPPYFASLTLMFQKEVAQRIVAAPGSGAYGRLSVLSGWRAEAKLVFDVPRQAFTPPPKVTSSVVHLTPRAAPFECSATALSMLTQAAFGQRRKMLRQSLKSLGGEALLEAAGIDARRRAETLSVEEFCRIATLMRKT</sequence>
<dbReference type="InterPro" id="IPR001737">
    <property type="entry name" value="KsgA/Erm"/>
</dbReference>
<dbReference type="CDD" id="cd02440">
    <property type="entry name" value="AdoMet_MTases"/>
    <property type="match status" value="1"/>
</dbReference>
<protein>
    <recommendedName>
        <fullName evidence="7">Ribosomal RNA small subunit methyltransferase A</fullName>
        <ecNumber evidence="7">2.1.1.182</ecNumber>
    </recommendedName>
    <alternativeName>
        <fullName evidence="7">16S rRNA (adenine(1518)-N(6)/adenine(1519)-N(6))-dimethyltransferase</fullName>
    </alternativeName>
    <alternativeName>
        <fullName evidence="7">16S rRNA dimethyladenosine transferase</fullName>
    </alternativeName>
    <alternativeName>
        <fullName evidence="7">16S rRNA dimethylase</fullName>
    </alternativeName>
    <alternativeName>
        <fullName evidence="7">S-adenosylmethionine-6-N', N'-adenosyl(rRNA) dimethyltransferase</fullName>
    </alternativeName>
</protein>
<reference evidence="10" key="1">
    <citation type="submission" date="2022-11" db="EMBL/GenBank/DDBJ databases">
        <title>Draft genome sequence of Hoeflea poritis E7-10 and Hoeflea prorocentri PM5-8, separated from scleractinian coral Porites lutea and marine dinoflagellate.</title>
        <authorList>
            <person name="Zhang G."/>
            <person name="Wei Q."/>
            <person name="Cai L."/>
        </authorList>
    </citation>
    <scope>NUCLEOTIDE SEQUENCE</scope>
    <source>
        <strain evidence="10">PM5-8</strain>
    </source>
</reference>
<evidence type="ECO:0000256" key="4">
    <source>
        <dbReference type="ARBA" id="ARBA00022679"/>
    </source>
</evidence>
<evidence type="ECO:0000313" key="11">
    <source>
        <dbReference type="Proteomes" id="UP001151234"/>
    </source>
</evidence>
<proteinExistence type="inferred from homology"/>
<feature type="binding site" evidence="7 8">
    <location>
        <position position="77"/>
    </location>
    <ligand>
        <name>S-adenosyl-L-methionine</name>
        <dbReference type="ChEBI" id="CHEBI:59789"/>
    </ligand>
</feature>
<dbReference type="InterPro" id="IPR023165">
    <property type="entry name" value="rRNA_Ade_diMease-like_C"/>
</dbReference>
<comment type="caution">
    <text evidence="10">The sequence shown here is derived from an EMBL/GenBank/DDBJ whole genome shotgun (WGS) entry which is preliminary data.</text>
</comment>
<dbReference type="Gene3D" id="1.10.8.100">
    <property type="entry name" value="Ribosomal RNA adenine dimethylase-like, domain 2"/>
    <property type="match status" value="1"/>
</dbReference>
<dbReference type="InterPro" id="IPR029063">
    <property type="entry name" value="SAM-dependent_MTases_sf"/>
</dbReference>
<evidence type="ECO:0000256" key="3">
    <source>
        <dbReference type="ARBA" id="ARBA00022603"/>
    </source>
</evidence>
<dbReference type="Proteomes" id="UP001151234">
    <property type="component" value="Unassembled WGS sequence"/>
</dbReference>
<evidence type="ECO:0000256" key="7">
    <source>
        <dbReference type="HAMAP-Rule" id="MF_00607"/>
    </source>
</evidence>
<dbReference type="SUPFAM" id="SSF53335">
    <property type="entry name" value="S-adenosyl-L-methionine-dependent methyltransferases"/>
    <property type="match status" value="1"/>
</dbReference>
<evidence type="ECO:0000256" key="8">
    <source>
        <dbReference type="PROSITE-ProRule" id="PRU01026"/>
    </source>
</evidence>
<evidence type="ECO:0000259" key="9">
    <source>
        <dbReference type="SMART" id="SM00650"/>
    </source>
</evidence>
<keyword evidence="6 7" id="KW-0694">RNA-binding</keyword>
<dbReference type="PROSITE" id="PS51689">
    <property type="entry name" value="SAM_RNA_A_N6_MT"/>
    <property type="match status" value="1"/>
</dbReference>
<dbReference type="PROSITE" id="PS01131">
    <property type="entry name" value="RRNA_A_DIMETH"/>
    <property type="match status" value="1"/>
</dbReference>
<feature type="domain" description="Ribosomal RNA adenine methylase transferase N-terminal" evidence="9">
    <location>
        <begin position="35"/>
        <end position="211"/>
    </location>
</feature>
<comment type="subcellular location">
    <subcellularLocation>
        <location evidence="7">Cytoplasm</location>
    </subcellularLocation>
</comment>
<dbReference type="InterPro" id="IPR020598">
    <property type="entry name" value="rRNA_Ade_methylase_Trfase_N"/>
</dbReference>
<evidence type="ECO:0000256" key="6">
    <source>
        <dbReference type="ARBA" id="ARBA00022884"/>
    </source>
</evidence>
<dbReference type="InterPro" id="IPR020596">
    <property type="entry name" value="rRNA_Ade_Mease_Trfase_CS"/>
</dbReference>
<evidence type="ECO:0000256" key="1">
    <source>
        <dbReference type="ARBA" id="ARBA00022490"/>
    </source>
</evidence>
<dbReference type="HAMAP" id="MF_00607">
    <property type="entry name" value="16SrRNA_methyltr_A"/>
    <property type="match status" value="1"/>
</dbReference>
<organism evidence="10 11">
    <name type="scientific">Hoeflea prorocentri</name>
    <dbReference type="NCBI Taxonomy" id="1922333"/>
    <lineage>
        <taxon>Bacteria</taxon>
        <taxon>Pseudomonadati</taxon>
        <taxon>Pseudomonadota</taxon>
        <taxon>Alphaproteobacteria</taxon>
        <taxon>Hyphomicrobiales</taxon>
        <taxon>Rhizobiaceae</taxon>
        <taxon>Hoeflea</taxon>
    </lineage>
</organism>